<comment type="similarity">
    <text evidence="6">Belongs to the exbB/tolQ family.</text>
</comment>
<evidence type="ECO:0000256" key="1">
    <source>
        <dbReference type="ARBA" id="ARBA00004651"/>
    </source>
</evidence>
<name>A0AA51RVT0_9GAMM</name>
<evidence type="ECO:0000256" key="3">
    <source>
        <dbReference type="ARBA" id="ARBA00022692"/>
    </source>
</evidence>
<evidence type="ECO:0000256" key="5">
    <source>
        <dbReference type="ARBA" id="ARBA00023136"/>
    </source>
</evidence>
<keyword evidence="5 8" id="KW-0472">Membrane</keyword>
<evidence type="ECO:0000313" key="12">
    <source>
        <dbReference type="Proteomes" id="UP001239782"/>
    </source>
</evidence>
<feature type="chain" id="PRO_5041226181" evidence="9">
    <location>
        <begin position="22"/>
        <end position="451"/>
    </location>
</feature>
<sequence>MKMHKLILTSLFTATVGMAQAAEVKQVDSLDELLKTIKAAERTESRENAQRIQRFKNDRNQQQRLLNEAKAELAREEARSEELKKTYDTNEVQLGEFTERLRIKLGNLGEAIGVVRQVSADAAATIDTSIVSAQYPGRQQTLLELAARKEIPTIPELRSLWVALQTEMNEQGKIVTFDGEMLDQSGRSVVKPITRIGTFNLIVDDEFVVYNLGSKNVEALPKQPKEPSGVMGVVSSYASSGGKFALFPIDPSHGNIVEREKDREDWLERFEAHAGIVGWAIVVVLIIGFIIALERLGVLSATGAKMRKQAKSSTPGNNPLGRVMSVYLANKDDSFENLELKLDEAVLKELPRLETRIAIIKIFAAVSPLMGLLGTVTGMIETFQGITLYGAGDTSVMAGGISSALITTVLGIVAAIPLILLHAFVSAKSKTLVHMLEEQSSGLIAQHVEGK</sequence>
<dbReference type="Proteomes" id="UP001239782">
    <property type="component" value="Chromosome"/>
</dbReference>
<feature type="transmembrane region" description="Helical" evidence="8">
    <location>
        <begin position="358"/>
        <end position="380"/>
    </location>
</feature>
<evidence type="ECO:0000256" key="2">
    <source>
        <dbReference type="ARBA" id="ARBA00022475"/>
    </source>
</evidence>
<organism evidence="11 12">
    <name type="scientific">Pleionea litopenaei</name>
    <dbReference type="NCBI Taxonomy" id="3070815"/>
    <lineage>
        <taxon>Bacteria</taxon>
        <taxon>Pseudomonadati</taxon>
        <taxon>Pseudomonadota</taxon>
        <taxon>Gammaproteobacteria</taxon>
        <taxon>Oceanospirillales</taxon>
        <taxon>Pleioneaceae</taxon>
        <taxon>Pleionea</taxon>
    </lineage>
</organism>
<keyword evidence="6" id="KW-0813">Transport</keyword>
<keyword evidence="3 8" id="KW-0812">Transmembrane</keyword>
<evidence type="ECO:0000259" key="10">
    <source>
        <dbReference type="Pfam" id="PF01618"/>
    </source>
</evidence>
<dbReference type="PIRSF" id="PIRSF037714">
    <property type="entry name" value="TolR"/>
    <property type="match status" value="1"/>
</dbReference>
<dbReference type="EMBL" id="CP133548">
    <property type="protein sequence ID" value="WMS88561.1"/>
    <property type="molecule type" value="Genomic_DNA"/>
</dbReference>
<accession>A0AA51RVT0</accession>
<evidence type="ECO:0000256" key="7">
    <source>
        <dbReference type="SAM" id="Coils"/>
    </source>
</evidence>
<feature type="transmembrane region" description="Helical" evidence="8">
    <location>
        <begin position="400"/>
        <end position="425"/>
    </location>
</feature>
<keyword evidence="6" id="KW-0653">Protein transport</keyword>
<dbReference type="InterPro" id="IPR002898">
    <property type="entry name" value="MotA_ExbB_proton_chnl"/>
</dbReference>
<dbReference type="Pfam" id="PF01618">
    <property type="entry name" value="MotA_ExbB"/>
    <property type="match status" value="1"/>
</dbReference>
<reference evidence="11 12" key="1">
    <citation type="submission" date="2023-08" db="EMBL/GenBank/DDBJ databases">
        <title>Pleionea litopenaei sp. nov., isolated from stomach of juvenile Litopenaeus vannamei.</title>
        <authorList>
            <person name="Rho A.M."/>
            <person name="Hwang C.Y."/>
        </authorList>
    </citation>
    <scope>NUCLEOTIDE SEQUENCE [LARGE SCALE GENOMIC DNA]</scope>
    <source>
        <strain evidence="11 12">HL-JVS1</strain>
    </source>
</reference>
<gene>
    <name evidence="11" type="ORF">Q9312_06490</name>
</gene>
<dbReference type="PANTHER" id="PTHR30625:SF11">
    <property type="entry name" value="MOTA_TOLQ_EXBB PROTON CHANNEL DOMAIN-CONTAINING PROTEIN"/>
    <property type="match status" value="1"/>
</dbReference>
<dbReference type="InterPro" id="IPR050790">
    <property type="entry name" value="ExbB/TolQ_transport"/>
</dbReference>
<dbReference type="AlphaFoldDB" id="A0AA51RVT0"/>
<dbReference type="GO" id="GO:0017038">
    <property type="term" value="P:protein import"/>
    <property type="evidence" value="ECO:0007669"/>
    <property type="project" value="TreeGrafter"/>
</dbReference>
<evidence type="ECO:0000256" key="8">
    <source>
        <dbReference type="SAM" id="Phobius"/>
    </source>
</evidence>
<dbReference type="RefSeq" id="WP_309203776.1">
    <property type="nucleotide sequence ID" value="NZ_CP133548.1"/>
</dbReference>
<dbReference type="GO" id="GO:0005886">
    <property type="term" value="C:plasma membrane"/>
    <property type="evidence" value="ECO:0007669"/>
    <property type="project" value="UniProtKB-SubCell"/>
</dbReference>
<evidence type="ECO:0000256" key="9">
    <source>
        <dbReference type="SAM" id="SignalP"/>
    </source>
</evidence>
<evidence type="ECO:0000256" key="4">
    <source>
        <dbReference type="ARBA" id="ARBA00022989"/>
    </source>
</evidence>
<dbReference type="InterPro" id="IPR017270">
    <property type="entry name" value="MotA/TolQ/ExbB-rel"/>
</dbReference>
<keyword evidence="4 8" id="KW-1133">Transmembrane helix</keyword>
<dbReference type="PANTHER" id="PTHR30625">
    <property type="entry name" value="PROTEIN TOLQ"/>
    <property type="match status" value="1"/>
</dbReference>
<comment type="subcellular location">
    <subcellularLocation>
        <location evidence="1">Cell membrane</location>
        <topology evidence="1">Multi-pass membrane protein</topology>
    </subcellularLocation>
    <subcellularLocation>
        <location evidence="6">Membrane</location>
        <topology evidence="6">Multi-pass membrane protein</topology>
    </subcellularLocation>
</comment>
<keyword evidence="9" id="KW-0732">Signal</keyword>
<feature type="transmembrane region" description="Helical" evidence="8">
    <location>
        <begin position="276"/>
        <end position="298"/>
    </location>
</feature>
<proteinExistence type="inferred from homology"/>
<feature type="coiled-coil region" evidence="7">
    <location>
        <begin position="30"/>
        <end position="93"/>
    </location>
</feature>
<evidence type="ECO:0000256" key="6">
    <source>
        <dbReference type="RuleBase" id="RU004057"/>
    </source>
</evidence>
<dbReference type="KEGG" id="plei:Q9312_06490"/>
<keyword evidence="12" id="KW-1185">Reference proteome</keyword>
<protein>
    <submittedName>
        <fullName evidence="11">MotA/TolQ/ExbB proton channel family protein</fullName>
    </submittedName>
</protein>
<feature type="signal peptide" evidence="9">
    <location>
        <begin position="1"/>
        <end position="21"/>
    </location>
</feature>
<feature type="domain" description="MotA/TolQ/ExbB proton channel" evidence="10">
    <location>
        <begin position="319"/>
        <end position="437"/>
    </location>
</feature>
<evidence type="ECO:0000313" key="11">
    <source>
        <dbReference type="EMBL" id="WMS88561.1"/>
    </source>
</evidence>
<keyword evidence="2" id="KW-1003">Cell membrane</keyword>
<keyword evidence="7" id="KW-0175">Coiled coil</keyword>